<evidence type="ECO:0000256" key="2">
    <source>
        <dbReference type="SAM" id="SignalP"/>
    </source>
</evidence>
<evidence type="ECO:0000313" key="4">
    <source>
        <dbReference type="Proteomes" id="UP001321421"/>
    </source>
</evidence>
<feature type="signal peptide" evidence="2">
    <location>
        <begin position="1"/>
        <end position="20"/>
    </location>
</feature>
<keyword evidence="2" id="KW-0732">Signal</keyword>
<reference evidence="4" key="1">
    <citation type="journal article" date="2019" name="Int. J. Syst. Evol. Microbiol.">
        <title>The Global Catalogue of Microorganisms (GCM) 10K type strain sequencing project: providing services to taxonomists for standard genome sequencing and annotation.</title>
        <authorList>
            <consortium name="The Broad Institute Genomics Platform"/>
            <consortium name="The Broad Institute Genome Sequencing Center for Infectious Disease"/>
            <person name="Wu L."/>
            <person name="Ma J."/>
        </authorList>
    </citation>
    <scope>NUCLEOTIDE SEQUENCE [LARGE SCALE GENOMIC DNA]</scope>
    <source>
        <strain evidence="4">NBRC 110608</strain>
    </source>
</reference>
<keyword evidence="4" id="KW-1185">Reference proteome</keyword>
<feature type="region of interest" description="Disordered" evidence="1">
    <location>
        <begin position="79"/>
        <end position="102"/>
    </location>
</feature>
<proteinExistence type="predicted"/>
<feature type="chain" id="PRO_5046609218" description="DUF5666 domain-containing protein" evidence="2">
    <location>
        <begin position="21"/>
        <end position="185"/>
    </location>
</feature>
<evidence type="ECO:0000256" key="1">
    <source>
        <dbReference type="SAM" id="MobiDB-lite"/>
    </source>
</evidence>
<organism evidence="3 4">
    <name type="scientific">Barrientosiimonas endolithica</name>
    <dbReference type="NCBI Taxonomy" id="1535208"/>
    <lineage>
        <taxon>Bacteria</taxon>
        <taxon>Bacillati</taxon>
        <taxon>Actinomycetota</taxon>
        <taxon>Actinomycetes</taxon>
        <taxon>Micrococcales</taxon>
        <taxon>Dermacoccaceae</taxon>
        <taxon>Barrientosiimonas</taxon>
    </lineage>
</organism>
<dbReference type="RefSeq" id="WP_289232020.1">
    <property type="nucleotide sequence ID" value="NZ_AP027735.1"/>
</dbReference>
<gene>
    <name evidence="3" type="ORF">GCM10025872_01520</name>
</gene>
<dbReference type="EMBL" id="AP027735">
    <property type="protein sequence ID" value="BDZ56495.1"/>
    <property type="molecule type" value="Genomic_DNA"/>
</dbReference>
<name>A0ABN6YKD7_9MICO</name>
<evidence type="ECO:0008006" key="5">
    <source>
        <dbReference type="Google" id="ProtNLM"/>
    </source>
</evidence>
<feature type="region of interest" description="Disordered" evidence="1">
    <location>
        <begin position="145"/>
        <end position="185"/>
    </location>
</feature>
<evidence type="ECO:0000313" key="3">
    <source>
        <dbReference type="EMBL" id="BDZ56495.1"/>
    </source>
</evidence>
<dbReference type="PROSITE" id="PS51257">
    <property type="entry name" value="PROKAR_LIPOPROTEIN"/>
    <property type="match status" value="1"/>
</dbReference>
<accession>A0ABN6YKD7</accession>
<sequence length="185" mass="18087">MRRAQLIGAAAALSCVAALAVSQLPQRAAGWAGGGASQTCSVVIEGTPGRTTLAGGGSLTQVRTASGIVIATVRGKDGSSTTSGVAAGDTMEITTGPEGVGGTRLEVSVTSTGDPERVSAIGRSPVVSGMAGGLSYDEAVKQSADLRAPGEDVPTRAEAEEALRPVAAPEPAGKPSAAARQSGTC</sequence>
<feature type="compositionally biased region" description="Basic and acidic residues" evidence="1">
    <location>
        <begin position="148"/>
        <end position="163"/>
    </location>
</feature>
<protein>
    <recommendedName>
        <fullName evidence="5">DUF5666 domain-containing protein</fullName>
    </recommendedName>
</protein>
<dbReference type="Proteomes" id="UP001321421">
    <property type="component" value="Chromosome"/>
</dbReference>